<sequence>MRTDVLPILVFQPFIPRRCSIRSVSIWSKAILASSGEIVPPCGVPISVWCSSLS</sequence>
<dbReference type="EMBL" id="LUTY01000051">
    <property type="protein sequence ID" value="OAD24013.1"/>
    <property type="molecule type" value="Genomic_DNA"/>
</dbReference>
<dbReference type="Proteomes" id="UP000076962">
    <property type="component" value="Unassembled WGS sequence"/>
</dbReference>
<organism evidence="1 2">
    <name type="scientific">Candidatus Thiomargarita nelsonii</name>
    <dbReference type="NCBI Taxonomy" id="1003181"/>
    <lineage>
        <taxon>Bacteria</taxon>
        <taxon>Pseudomonadati</taxon>
        <taxon>Pseudomonadota</taxon>
        <taxon>Gammaproteobacteria</taxon>
        <taxon>Thiotrichales</taxon>
        <taxon>Thiotrichaceae</taxon>
        <taxon>Thiomargarita</taxon>
    </lineage>
</organism>
<protein>
    <submittedName>
        <fullName evidence="1">Uncharacterized protein</fullName>
    </submittedName>
</protein>
<gene>
    <name evidence="1" type="ORF">THIOM_000139</name>
</gene>
<reference evidence="1 2" key="1">
    <citation type="submission" date="2016-05" db="EMBL/GenBank/DDBJ databases">
        <title>Single-cell genome of chain-forming Candidatus Thiomargarita nelsonii and comparison to other large sulfur-oxidizing bacteria.</title>
        <authorList>
            <person name="Winkel M."/>
            <person name="Salman V."/>
            <person name="Woyke T."/>
            <person name="Schulz-Vogt H."/>
            <person name="Richter M."/>
            <person name="Flood B."/>
            <person name="Bailey J."/>
            <person name="Amann R."/>
            <person name="Mussmann M."/>
        </authorList>
    </citation>
    <scope>NUCLEOTIDE SEQUENCE [LARGE SCALE GENOMIC DNA]</scope>
    <source>
        <strain evidence="1 2">THI036</strain>
    </source>
</reference>
<accession>A0A176S7G3</accession>
<proteinExistence type="predicted"/>
<comment type="caution">
    <text evidence="1">The sequence shown here is derived from an EMBL/GenBank/DDBJ whole genome shotgun (WGS) entry which is preliminary data.</text>
</comment>
<dbReference type="AlphaFoldDB" id="A0A176S7G3"/>
<keyword evidence="2" id="KW-1185">Reference proteome</keyword>
<evidence type="ECO:0000313" key="2">
    <source>
        <dbReference type="Proteomes" id="UP000076962"/>
    </source>
</evidence>
<name>A0A176S7G3_9GAMM</name>
<evidence type="ECO:0000313" key="1">
    <source>
        <dbReference type="EMBL" id="OAD24013.1"/>
    </source>
</evidence>